<evidence type="ECO:0000313" key="6">
    <source>
        <dbReference type="Proteomes" id="UP000426246"/>
    </source>
</evidence>
<dbReference type="EMBL" id="CP034235">
    <property type="protein sequence ID" value="QGQ99041.1"/>
    <property type="molecule type" value="Genomic_DNA"/>
</dbReference>
<protein>
    <submittedName>
        <fullName evidence="5">SDR family oxidoreductase</fullName>
    </submittedName>
</protein>
<dbReference type="SMART" id="SM00822">
    <property type="entry name" value="PKS_KR"/>
    <property type="match status" value="1"/>
</dbReference>
<comment type="similarity">
    <text evidence="1 3">Belongs to the short-chain dehydrogenases/reductases (SDR) family.</text>
</comment>
<keyword evidence="6" id="KW-1185">Reference proteome</keyword>
<proteinExistence type="inferred from homology"/>
<dbReference type="InterPro" id="IPR002347">
    <property type="entry name" value="SDR_fam"/>
</dbReference>
<dbReference type="FunFam" id="3.40.50.720:FF:000084">
    <property type="entry name" value="Short-chain dehydrogenase reductase"/>
    <property type="match status" value="1"/>
</dbReference>
<evidence type="ECO:0000259" key="4">
    <source>
        <dbReference type="SMART" id="SM00822"/>
    </source>
</evidence>
<dbReference type="RefSeq" id="WP_155704148.1">
    <property type="nucleotide sequence ID" value="NZ_CP034235.1"/>
</dbReference>
<dbReference type="GO" id="GO:0008206">
    <property type="term" value="P:bile acid metabolic process"/>
    <property type="evidence" value="ECO:0007669"/>
    <property type="project" value="UniProtKB-ARBA"/>
</dbReference>
<feature type="domain" description="Ketoreductase" evidence="4">
    <location>
        <begin position="8"/>
        <end position="194"/>
    </location>
</feature>
<dbReference type="GO" id="GO:0006633">
    <property type="term" value="P:fatty acid biosynthetic process"/>
    <property type="evidence" value="ECO:0007669"/>
    <property type="project" value="TreeGrafter"/>
</dbReference>
<dbReference type="InterPro" id="IPR057326">
    <property type="entry name" value="KR_dom"/>
</dbReference>
<dbReference type="PANTHER" id="PTHR42760">
    <property type="entry name" value="SHORT-CHAIN DEHYDROGENASES/REDUCTASES FAMILY MEMBER"/>
    <property type="match status" value="1"/>
</dbReference>
<dbReference type="KEGG" id="ppsc:EHS13_31275"/>
<dbReference type="AlphaFoldDB" id="A0A6B8RRL5"/>
<sequence>MNGKLSGKVAIVTGGSRGIGRGICKELALAGARVALNYTSNEAEALKAAAEIEAFGGEVRIYQTDVAIKAQVDEMVANVRTDFGAIDVLVNNAGICPFLDFFDITEEAWNRTIQVNLSGMFFTSQAVGLHMRSQGGGSIINISTVTAARGGYKQVHYAASKGGVNSLTSSMSNALRKYGIRVNAILCGGVPTDINVEQMAELKAIQSQSPAASRDPFELRDHGTPEDLGKAVVYLAADDSIWVTGALMAVDGGALVR</sequence>
<dbReference type="CDD" id="cd05233">
    <property type="entry name" value="SDR_c"/>
    <property type="match status" value="1"/>
</dbReference>
<evidence type="ECO:0000256" key="3">
    <source>
        <dbReference type="RuleBase" id="RU000363"/>
    </source>
</evidence>
<evidence type="ECO:0000256" key="1">
    <source>
        <dbReference type="ARBA" id="ARBA00006484"/>
    </source>
</evidence>
<dbReference type="PRINTS" id="PR00081">
    <property type="entry name" value="GDHRDH"/>
</dbReference>
<dbReference type="PANTHER" id="PTHR42760:SF133">
    <property type="entry name" value="3-OXOACYL-[ACYL-CARRIER-PROTEIN] REDUCTASE"/>
    <property type="match status" value="1"/>
</dbReference>
<dbReference type="GO" id="GO:0048038">
    <property type="term" value="F:quinone binding"/>
    <property type="evidence" value="ECO:0007669"/>
    <property type="project" value="TreeGrafter"/>
</dbReference>
<keyword evidence="2" id="KW-0560">Oxidoreductase</keyword>
<name>A0A6B8RRL5_9BACL</name>
<evidence type="ECO:0000313" key="5">
    <source>
        <dbReference type="EMBL" id="QGQ99041.1"/>
    </source>
</evidence>
<organism evidence="5 6">
    <name type="scientific">Paenibacillus psychroresistens</name>
    <dbReference type="NCBI Taxonomy" id="1778678"/>
    <lineage>
        <taxon>Bacteria</taxon>
        <taxon>Bacillati</taxon>
        <taxon>Bacillota</taxon>
        <taxon>Bacilli</taxon>
        <taxon>Bacillales</taxon>
        <taxon>Paenibacillaceae</taxon>
        <taxon>Paenibacillus</taxon>
    </lineage>
</organism>
<dbReference type="GO" id="GO:0016616">
    <property type="term" value="F:oxidoreductase activity, acting on the CH-OH group of donors, NAD or NADP as acceptor"/>
    <property type="evidence" value="ECO:0007669"/>
    <property type="project" value="UniProtKB-ARBA"/>
</dbReference>
<dbReference type="OrthoDB" id="9803333at2"/>
<dbReference type="Proteomes" id="UP000426246">
    <property type="component" value="Chromosome"/>
</dbReference>
<evidence type="ECO:0000256" key="2">
    <source>
        <dbReference type="ARBA" id="ARBA00023002"/>
    </source>
</evidence>
<gene>
    <name evidence="5" type="ORF">EHS13_31275</name>
</gene>
<accession>A0A6B8RRL5</accession>
<dbReference type="PRINTS" id="PR00080">
    <property type="entry name" value="SDRFAMILY"/>
</dbReference>
<reference evidence="6" key="1">
    <citation type="submission" date="2018-11" db="EMBL/GenBank/DDBJ databases">
        <title>Complete genome sequence of Paenibacillus sp. ML311-T8.</title>
        <authorList>
            <person name="Nam Y.-D."/>
            <person name="Kang J."/>
            <person name="Chung W.-H."/>
            <person name="Park Y.S."/>
        </authorList>
    </citation>
    <scope>NUCLEOTIDE SEQUENCE [LARGE SCALE GENOMIC DNA]</scope>
    <source>
        <strain evidence="6">ML311-T8</strain>
    </source>
</reference>
<dbReference type="Gene3D" id="3.40.50.720">
    <property type="entry name" value="NAD(P)-binding Rossmann-like Domain"/>
    <property type="match status" value="1"/>
</dbReference>
<dbReference type="SUPFAM" id="SSF51735">
    <property type="entry name" value="NAD(P)-binding Rossmann-fold domains"/>
    <property type="match status" value="1"/>
</dbReference>
<dbReference type="InterPro" id="IPR036291">
    <property type="entry name" value="NAD(P)-bd_dom_sf"/>
</dbReference>
<dbReference type="Pfam" id="PF00106">
    <property type="entry name" value="adh_short"/>
    <property type="match status" value="1"/>
</dbReference>